<dbReference type="EMBL" id="ACIN03000016">
    <property type="protein sequence ID" value="ESK64865.1"/>
    <property type="molecule type" value="Genomic_DNA"/>
</dbReference>
<proteinExistence type="predicted"/>
<evidence type="ECO:0000313" key="1">
    <source>
        <dbReference type="EMBL" id="ESK64865.1"/>
    </source>
</evidence>
<accession>W1Q1I7</accession>
<protein>
    <submittedName>
        <fullName evidence="1">Uncharacterized protein</fullName>
    </submittedName>
</protein>
<reference evidence="1" key="1">
    <citation type="submission" date="2013-06" db="EMBL/GenBank/DDBJ databases">
        <authorList>
            <person name="Weinstock G."/>
            <person name="Sodergren E."/>
            <person name="Clifton S."/>
            <person name="Fulton L."/>
            <person name="Fulton B."/>
            <person name="Courtney L."/>
            <person name="Fronick C."/>
            <person name="Harrison M."/>
            <person name="Strong C."/>
            <person name="Farmer C."/>
            <person name="Delahaunty K."/>
            <person name="Markovic C."/>
            <person name="Hall O."/>
            <person name="Minx P."/>
            <person name="Tomlinson C."/>
            <person name="Mitreva M."/>
            <person name="Nelson J."/>
            <person name="Hou S."/>
            <person name="Wollam A."/>
            <person name="Pepin K.H."/>
            <person name="Johnson M."/>
            <person name="Bhonagiri V."/>
            <person name="Nash W.E."/>
            <person name="Warren W."/>
            <person name="Chinwalla A."/>
            <person name="Mardis E.R."/>
            <person name="Wilson R.K."/>
        </authorList>
    </citation>
    <scope>NUCLEOTIDE SEQUENCE [LARGE SCALE GENOMIC DNA]</scope>
    <source>
        <strain evidence="1">ATCC 49176</strain>
    </source>
</reference>
<dbReference type="HOGENOM" id="CLU_3075578_0_0_9"/>
<comment type="caution">
    <text evidence="1">The sequence shown here is derived from an EMBL/GenBank/DDBJ whole genome shotgun (WGS) entry which is preliminary data.</text>
</comment>
<gene>
    <name evidence="1" type="ORF">GCWU000182_001798</name>
</gene>
<keyword evidence="2" id="KW-1185">Reference proteome</keyword>
<organism evidence="1 2">
    <name type="scientific">Abiotrophia defectiva ATCC 49176</name>
    <dbReference type="NCBI Taxonomy" id="592010"/>
    <lineage>
        <taxon>Bacteria</taxon>
        <taxon>Bacillati</taxon>
        <taxon>Bacillota</taxon>
        <taxon>Bacilli</taxon>
        <taxon>Lactobacillales</taxon>
        <taxon>Aerococcaceae</taxon>
        <taxon>Abiotrophia</taxon>
    </lineage>
</organism>
<sequence>MAGLAPLSLASLAPQWKIINLIIANLSIEGKRIILGVLMEGGGWLGLDAFSA</sequence>
<dbReference type="AlphaFoldDB" id="W1Q1I7"/>
<evidence type="ECO:0000313" key="2">
    <source>
        <dbReference type="Proteomes" id="UP000019050"/>
    </source>
</evidence>
<dbReference type="Proteomes" id="UP000019050">
    <property type="component" value="Unassembled WGS sequence"/>
</dbReference>
<name>W1Q1I7_ABIDE</name>